<dbReference type="GO" id="GO:0005886">
    <property type="term" value="C:plasma membrane"/>
    <property type="evidence" value="ECO:0007669"/>
    <property type="project" value="UniProtKB-SubCell"/>
</dbReference>
<evidence type="ECO:0000256" key="2">
    <source>
        <dbReference type="ARBA" id="ARBA00005327"/>
    </source>
</evidence>
<accession>V3ZP73</accession>
<dbReference type="GO" id="GO:0050916">
    <property type="term" value="P:sensory perception of sweet taste"/>
    <property type="evidence" value="ECO:0007669"/>
    <property type="project" value="UniProtKB-ARBA"/>
</dbReference>
<evidence type="ECO:0000256" key="6">
    <source>
        <dbReference type="ARBA" id="ARBA00023136"/>
    </source>
</evidence>
<feature type="transmembrane region" description="Helical" evidence="8">
    <location>
        <begin position="285"/>
        <end position="306"/>
    </location>
</feature>
<evidence type="ECO:0008006" key="11">
    <source>
        <dbReference type="Google" id="ProtNLM"/>
    </source>
</evidence>
<protein>
    <recommendedName>
        <fullName evidence="11">Odorant receptor</fullName>
    </recommendedName>
</protein>
<evidence type="ECO:0000313" key="10">
    <source>
        <dbReference type="Proteomes" id="UP000030746"/>
    </source>
</evidence>
<evidence type="ECO:0000256" key="1">
    <source>
        <dbReference type="ARBA" id="ARBA00004651"/>
    </source>
</evidence>
<proteinExistence type="inferred from homology"/>
<comment type="similarity">
    <text evidence="2">Belongs to the insect chemoreceptor superfamily. Gustatory receptor (GR) family. Gr5a subfamily.</text>
</comment>
<feature type="transmembrane region" description="Helical" evidence="8">
    <location>
        <begin position="99"/>
        <end position="120"/>
    </location>
</feature>
<organism evidence="9 10">
    <name type="scientific">Lottia gigantea</name>
    <name type="common">Giant owl limpet</name>
    <dbReference type="NCBI Taxonomy" id="225164"/>
    <lineage>
        <taxon>Eukaryota</taxon>
        <taxon>Metazoa</taxon>
        <taxon>Spiralia</taxon>
        <taxon>Lophotrochozoa</taxon>
        <taxon>Mollusca</taxon>
        <taxon>Gastropoda</taxon>
        <taxon>Patellogastropoda</taxon>
        <taxon>Lottioidea</taxon>
        <taxon>Lottiidae</taxon>
        <taxon>Lottia</taxon>
    </lineage>
</organism>
<dbReference type="GeneID" id="20240961"/>
<feature type="transmembrane region" description="Helical" evidence="8">
    <location>
        <begin position="164"/>
        <end position="186"/>
    </location>
</feature>
<dbReference type="PANTHER" id="PTHR21421:SF29">
    <property type="entry name" value="GUSTATORY RECEPTOR 5A FOR TREHALOSE-RELATED"/>
    <property type="match status" value="1"/>
</dbReference>
<keyword evidence="3" id="KW-1003">Cell membrane</keyword>
<dbReference type="PANTHER" id="PTHR21421">
    <property type="entry name" value="GUSTATORY RECEPTOR"/>
    <property type="match status" value="1"/>
</dbReference>
<evidence type="ECO:0000256" key="7">
    <source>
        <dbReference type="ARBA" id="ARBA00023170"/>
    </source>
</evidence>
<dbReference type="InterPro" id="IPR009318">
    <property type="entry name" value="Gustatory_rcpt"/>
</dbReference>
<dbReference type="OMA" id="TNIFVAP"/>
<keyword evidence="10" id="KW-1185">Reference proteome</keyword>
<keyword evidence="6 8" id="KW-0472">Membrane</keyword>
<dbReference type="HOGENOM" id="CLU_607337_0_0_1"/>
<keyword evidence="5 8" id="KW-1133">Transmembrane helix</keyword>
<keyword evidence="4 8" id="KW-0812">Transmembrane</keyword>
<sequence length="451" mass="51415">MDISDTGDTRDLRVLLKPLFFVMKLSGLYYTPDSVKQTTVQTLTGKESLRMNRIKDIFWNNIWKAYSIFVLALVWVMMIKCLVAMFWQYGDTEFKIKWSILKAVVLGYNLQGALEASLLFRMFHRRDRYHKFIQDWYEFSIEAAACGCPQDKVSRRLKKVFMRYFVSFMILYIFLQVGILGCLFGPDGVSKEAMLHLVDPFPRKAPFYILIGILTMLIETPWMCVILLFVATSKGLALQFKNLTFGLNKAITESPNVYPPDLPALRLSHLKLCDFVALIEQDFKLILAVAYCLNILISLLLGYSMVKTDFEGTQFLLLGFWLVCNMSKVYVLSLCSSQLHDTAQEPMVALFKVNPTGITADQSTNLELFILKLQGTSIGFTVWDFMLVRRETILTVKSQSDKNASSQYLRTASYTLAARATILISQKYSNAAIRLDSDGSVPHLLLHPCPV</sequence>
<evidence type="ECO:0000256" key="3">
    <source>
        <dbReference type="ARBA" id="ARBA00022475"/>
    </source>
</evidence>
<evidence type="ECO:0000256" key="8">
    <source>
        <dbReference type="SAM" id="Phobius"/>
    </source>
</evidence>
<dbReference type="GO" id="GO:0008527">
    <property type="term" value="F:taste receptor activity"/>
    <property type="evidence" value="ECO:0007669"/>
    <property type="project" value="InterPro"/>
</dbReference>
<evidence type="ECO:0000256" key="4">
    <source>
        <dbReference type="ARBA" id="ARBA00022692"/>
    </source>
</evidence>
<evidence type="ECO:0000313" key="9">
    <source>
        <dbReference type="EMBL" id="ESO84300.1"/>
    </source>
</evidence>
<dbReference type="CTD" id="20240961"/>
<feature type="transmembrane region" description="Helical" evidence="8">
    <location>
        <begin position="206"/>
        <end position="231"/>
    </location>
</feature>
<dbReference type="EMBL" id="KB203534">
    <property type="protein sequence ID" value="ESO84300.1"/>
    <property type="molecule type" value="Genomic_DNA"/>
</dbReference>
<feature type="transmembrane region" description="Helical" evidence="8">
    <location>
        <begin position="312"/>
        <end position="331"/>
    </location>
</feature>
<dbReference type="Proteomes" id="UP000030746">
    <property type="component" value="Unassembled WGS sequence"/>
</dbReference>
<dbReference type="AlphaFoldDB" id="V3ZP73"/>
<keyword evidence="7" id="KW-0675">Receptor</keyword>
<dbReference type="RefSeq" id="XP_009064913.1">
    <property type="nucleotide sequence ID" value="XM_009066665.1"/>
</dbReference>
<gene>
    <name evidence="9" type="ORF">LOTGIDRAFT_168741</name>
</gene>
<reference evidence="9 10" key="1">
    <citation type="journal article" date="2013" name="Nature">
        <title>Insights into bilaterian evolution from three spiralian genomes.</title>
        <authorList>
            <person name="Simakov O."/>
            <person name="Marletaz F."/>
            <person name="Cho S.J."/>
            <person name="Edsinger-Gonzales E."/>
            <person name="Havlak P."/>
            <person name="Hellsten U."/>
            <person name="Kuo D.H."/>
            <person name="Larsson T."/>
            <person name="Lv J."/>
            <person name="Arendt D."/>
            <person name="Savage R."/>
            <person name="Osoegawa K."/>
            <person name="de Jong P."/>
            <person name="Grimwood J."/>
            <person name="Chapman J.A."/>
            <person name="Shapiro H."/>
            <person name="Aerts A."/>
            <person name="Otillar R.P."/>
            <person name="Terry A.Y."/>
            <person name="Boore J.L."/>
            <person name="Grigoriev I.V."/>
            <person name="Lindberg D.R."/>
            <person name="Seaver E.C."/>
            <person name="Weisblat D.A."/>
            <person name="Putnam N.H."/>
            <person name="Rokhsar D.S."/>
        </authorList>
    </citation>
    <scope>NUCLEOTIDE SEQUENCE [LARGE SCALE GENOMIC DNA]</scope>
</reference>
<comment type="subcellular location">
    <subcellularLocation>
        <location evidence="1">Cell membrane</location>
        <topology evidence="1">Multi-pass membrane protein</topology>
    </subcellularLocation>
</comment>
<evidence type="ECO:0000256" key="5">
    <source>
        <dbReference type="ARBA" id="ARBA00022989"/>
    </source>
</evidence>
<name>V3ZP73_LOTGI</name>
<dbReference type="Pfam" id="PF06151">
    <property type="entry name" value="Trehalose_recp"/>
    <property type="match status" value="1"/>
</dbReference>
<dbReference type="KEGG" id="lgi:LOTGIDRAFT_168741"/>
<dbReference type="OrthoDB" id="6109559at2759"/>
<feature type="transmembrane region" description="Helical" evidence="8">
    <location>
        <begin position="65"/>
        <end position="87"/>
    </location>
</feature>